<protein>
    <submittedName>
        <fullName evidence="1">Poly polymerase</fullName>
    </submittedName>
</protein>
<name>A0AAD8IWL4_9APIA</name>
<sequence length="209" mass="23033">MGACFSTWIIVDSNHHLNLSSTSSANLITLNGQLRQFPIPLTVSQLLLQIDSESESESKSKSEYFICNSDALYYDEHIQAMELTEELQSGQIYFTLPNSKLHYPLSASDMAALAVKASAAISSINSNRKSSKSQITPIDLSIQSPISEAAVNFKNKNYSNDKQAGGGLGISRCGSMRKIQRYSTKRAKLAARSFRRLTTIHEASDLQAY</sequence>
<accession>A0AAD8IWL4</accession>
<reference evidence="1" key="2">
    <citation type="submission" date="2023-05" db="EMBL/GenBank/DDBJ databases">
        <authorList>
            <person name="Schelkunov M.I."/>
        </authorList>
    </citation>
    <scope>NUCLEOTIDE SEQUENCE</scope>
    <source>
        <strain evidence="1">Hsosn_3</strain>
        <tissue evidence="1">Leaf</tissue>
    </source>
</reference>
<reference evidence="1" key="1">
    <citation type="submission" date="2023-02" db="EMBL/GenBank/DDBJ databases">
        <title>Genome of toxic invasive species Heracleum sosnowskyi carries increased number of genes despite the absence of recent whole-genome duplications.</title>
        <authorList>
            <person name="Schelkunov M."/>
            <person name="Shtratnikova V."/>
            <person name="Makarenko M."/>
            <person name="Klepikova A."/>
            <person name="Omelchenko D."/>
            <person name="Novikova G."/>
            <person name="Obukhova E."/>
            <person name="Bogdanov V."/>
            <person name="Penin A."/>
            <person name="Logacheva M."/>
        </authorList>
    </citation>
    <scope>NUCLEOTIDE SEQUENCE</scope>
    <source>
        <strain evidence="1">Hsosn_3</strain>
        <tissue evidence="1">Leaf</tissue>
    </source>
</reference>
<comment type="caution">
    <text evidence="1">The sequence shown here is derived from an EMBL/GenBank/DDBJ whole genome shotgun (WGS) entry which is preliminary data.</text>
</comment>
<dbReference type="PANTHER" id="PTHR33052">
    <property type="entry name" value="DUF4228 DOMAIN PROTEIN-RELATED"/>
    <property type="match status" value="1"/>
</dbReference>
<dbReference type="Pfam" id="PF14009">
    <property type="entry name" value="PADRE"/>
    <property type="match status" value="1"/>
</dbReference>
<dbReference type="EMBL" id="JAUIZM010000003">
    <property type="protein sequence ID" value="KAK1393442.1"/>
    <property type="molecule type" value="Genomic_DNA"/>
</dbReference>
<proteinExistence type="predicted"/>
<dbReference type="InterPro" id="IPR025322">
    <property type="entry name" value="PADRE_dom"/>
</dbReference>
<evidence type="ECO:0000313" key="2">
    <source>
        <dbReference type="Proteomes" id="UP001237642"/>
    </source>
</evidence>
<evidence type="ECO:0000313" key="1">
    <source>
        <dbReference type="EMBL" id="KAK1393442.1"/>
    </source>
</evidence>
<dbReference type="Proteomes" id="UP001237642">
    <property type="component" value="Unassembled WGS sequence"/>
</dbReference>
<dbReference type="AlphaFoldDB" id="A0AAD8IWL4"/>
<keyword evidence="2" id="KW-1185">Reference proteome</keyword>
<gene>
    <name evidence="1" type="ORF">POM88_012498</name>
</gene>
<organism evidence="1 2">
    <name type="scientific">Heracleum sosnowskyi</name>
    <dbReference type="NCBI Taxonomy" id="360622"/>
    <lineage>
        <taxon>Eukaryota</taxon>
        <taxon>Viridiplantae</taxon>
        <taxon>Streptophyta</taxon>
        <taxon>Embryophyta</taxon>
        <taxon>Tracheophyta</taxon>
        <taxon>Spermatophyta</taxon>
        <taxon>Magnoliopsida</taxon>
        <taxon>eudicotyledons</taxon>
        <taxon>Gunneridae</taxon>
        <taxon>Pentapetalae</taxon>
        <taxon>asterids</taxon>
        <taxon>campanulids</taxon>
        <taxon>Apiales</taxon>
        <taxon>Apiaceae</taxon>
        <taxon>Apioideae</taxon>
        <taxon>apioid superclade</taxon>
        <taxon>Tordylieae</taxon>
        <taxon>Tordyliinae</taxon>
        <taxon>Heracleum</taxon>
    </lineage>
</organism>